<evidence type="ECO:0000256" key="16">
    <source>
        <dbReference type="HAMAP-Rule" id="MF_01274"/>
    </source>
</evidence>
<evidence type="ECO:0000256" key="15">
    <source>
        <dbReference type="ARBA" id="ARBA00040883"/>
    </source>
</evidence>
<dbReference type="Proteomes" id="UP000679722">
    <property type="component" value="Unassembled WGS sequence"/>
</dbReference>
<feature type="binding site" evidence="16">
    <location>
        <begin position="97"/>
        <end position="100"/>
    </location>
    <ligand>
        <name>substrate</name>
    </ligand>
</feature>
<dbReference type="NCBIfam" id="TIGR00671">
    <property type="entry name" value="baf"/>
    <property type="match status" value="1"/>
</dbReference>
<reference evidence="17 18" key="1">
    <citation type="submission" date="2021-04" db="EMBL/GenBank/DDBJ databases">
        <authorList>
            <person name="Sun C."/>
        </authorList>
    </citation>
    <scope>NUCLEOTIDE SEQUENCE [LARGE SCALE GENOMIC DNA]</scope>
    <source>
        <strain evidence="17 18">A79</strain>
    </source>
</reference>
<comment type="catalytic activity">
    <reaction evidence="1 16">
        <text>(R)-pantothenate + ATP = (R)-4'-phosphopantothenate + ADP + H(+)</text>
        <dbReference type="Rhea" id="RHEA:16373"/>
        <dbReference type="ChEBI" id="CHEBI:10986"/>
        <dbReference type="ChEBI" id="CHEBI:15378"/>
        <dbReference type="ChEBI" id="CHEBI:29032"/>
        <dbReference type="ChEBI" id="CHEBI:30616"/>
        <dbReference type="ChEBI" id="CHEBI:456216"/>
        <dbReference type="EC" id="2.7.1.33"/>
    </reaction>
</comment>
<comment type="subunit">
    <text evidence="5 16">Homodimer.</text>
</comment>
<dbReference type="PANTHER" id="PTHR34265">
    <property type="entry name" value="TYPE III PANTOTHENATE KINASE"/>
    <property type="match status" value="1"/>
</dbReference>
<evidence type="ECO:0000256" key="3">
    <source>
        <dbReference type="ARBA" id="ARBA00004496"/>
    </source>
</evidence>
<keyword evidence="11 16" id="KW-0067">ATP-binding</keyword>
<keyword evidence="16" id="KW-0479">Metal-binding</keyword>
<gene>
    <name evidence="16" type="primary">coaX</name>
    <name evidence="17" type="ORF">J9B83_10545</name>
</gene>
<dbReference type="Pfam" id="PF03309">
    <property type="entry name" value="Pan_kinase"/>
    <property type="match status" value="1"/>
</dbReference>
<feature type="binding site" evidence="16">
    <location>
        <position position="119"/>
    </location>
    <ligand>
        <name>K(+)</name>
        <dbReference type="ChEBI" id="CHEBI:29103"/>
    </ligand>
</feature>
<keyword evidence="9 16" id="KW-0547">Nucleotide-binding</keyword>
<comment type="caution">
    <text evidence="17">The sequence shown here is derived from an EMBL/GenBank/DDBJ whole genome shotgun (WGS) entry which is preliminary data.</text>
</comment>
<accession>A0ABS5HCH8</accession>
<evidence type="ECO:0000256" key="2">
    <source>
        <dbReference type="ARBA" id="ARBA00001958"/>
    </source>
</evidence>
<comment type="function">
    <text evidence="16">Catalyzes the phosphorylation of pantothenate (Pan), the first step in CoA biosynthesis.</text>
</comment>
<dbReference type="InterPro" id="IPR004619">
    <property type="entry name" value="Type_III_PanK"/>
</dbReference>
<evidence type="ECO:0000256" key="4">
    <source>
        <dbReference type="ARBA" id="ARBA00005225"/>
    </source>
</evidence>
<dbReference type="CDD" id="cd24015">
    <property type="entry name" value="ASKHA_NBD_PanK-III"/>
    <property type="match status" value="1"/>
</dbReference>
<keyword evidence="7 16" id="KW-0963">Cytoplasm</keyword>
<feature type="binding site" evidence="16">
    <location>
        <position position="175"/>
    </location>
    <ligand>
        <name>substrate</name>
    </ligand>
</feature>
<keyword evidence="12 16" id="KW-0630">Potassium</keyword>
<evidence type="ECO:0000256" key="14">
    <source>
        <dbReference type="ARBA" id="ARBA00038036"/>
    </source>
</evidence>
<dbReference type="SUPFAM" id="SSF53067">
    <property type="entry name" value="Actin-like ATPase domain"/>
    <property type="match status" value="2"/>
</dbReference>
<dbReference type="HAMAP" id="MF_01274">
    <property type="entry name" value="Pantothen_kinase_3"/>
    <property type="match status" value="1"/>
</dbReference>
<evidence type="ECO:0000313" key="17">
    <source>
        <dbReference type="EMBL" id="MBR7889378.1"/>
    </source>
</evidence>
<evidence type="ECO:0000256" key="5">
    <source>
        <dbReference type="ARBA" id="ARBA00011738"/>
    </source>
</evidence>
<dbReference type="EC" id="2.7.1.33" evidence="6 16"/>
<evidence type="ECO:0000256" key="13">
    <source>
        <dbReference type="ARBA" id="ARBA00022993"/>
    </source>
</evidence>
<evidence type="ECO:0000256" key="1">
    <source>
        <dbReference type="ARBA" id="ARBA00001206"/>
    </source>
</evidence>
<organism evidence="17 18">
    <name type="scientific">Marinomonas vulgaris</name>
    <dbReference type="NCBI Taxonomy" id="2823372"/>
    <lineage>
        <taxon>Bacteria</taxon>
        <taxon>Pseudomonadati</taxon>
        <taxon>Pseudomonadota</taxon>
        <taxon>Gammaproteobacteria</taxon>
        <taxon>Oceanospirillales</taxon>
        <taxon>Oceanospirillaceae</taxon>
        <taxon>Marinomonas</taxon>
    </lineage>
</organism>
<feature type="binding site" evidence="16">
    <location>
        <begin position="11"/>
        <end position="18"/>
    </location>
    <ligand>
        <name>ATP</name>
        <dbReference type="ChEBI" id="CHEBI:30616"/>
    </ligand>
</feature>
<keyword evidence="13 16" id="KW-0173">Coenzyme A biosynthesis</keyword>
<evidence type="ECO:0000256" key="12">
    <source>
        <dbReference type="ARBA" id="ARBA00022958"/>
    </source>
</evidence>
<name>A0ABS5HCH8_9GAMM</name>
<reference evidence="18" key="2">
    <citation type="submission" date="2023-07" db="EMBL/GenBank/DDBJ databases">
        <title>Marinomonas vulgaris A79, complete genome.</title>
        <authorList>
            <person name="Ying J.-J."/>
        </authorList>
    </citation>
    <scope>NUCLEOTIDE SEQUENCE [LARGE SCALE GENOMIC DNA]</scope>
    <source>
        <strain evidence="18">A79</strain>
    </source>
</reference>
<comment type="cofactor">
    <cofactor evidence="16">
        <name>NH4(+)</name>
        <dbReference type="ChEBI" id="CHEBI:28938"/>
    </cofactor>
    <cofactor evidence="16">
        <name>K(+)</name>
        <dbReference type="ChEBI" id="CHEBI:29103"/>
    </cofactor>
    <text evidence="16">A monovalent cation. Ammonium or potassium.</text>
</comment>
<sequence length="244" mass="26322">MSDAVKVLVVDAGNTSVKFTAFEGNEVLWVQRDDCLPALDEFVPSVIYFASVRSQEQSALLHADLAAHFPASRWCHVQSEKTACGVKNAYHEPSRLGVDRWLGVVAAHHVIKGKVVIVDAGTAIKVDVVNQIGEHLGGYITPGLALMETTLLANTAKIRYDAGEVISGQGLPDSTARAVTEGCYEMALGFLERLYHRYTDYTWVVTGGDARALLASLGVPLVYEPHLVAYGATLVGSEKLRGNP</sequence>
<keyword evidence="18" id="KW-1185">Reference proteome</keyword>
<comment type="similarity">
    <text evidence="14 16">Belongs to the type III pantothenate kinase family.</text>
</comment>
<comment type="pathway">
    <text evidence="4 16">Cofactor biosynthesis; coenzyme A biosynthesis; CoA from (R)-pantothenate: step 1/5.</text>
</comment>
<dbReference type="PANTHER" id="PTHR34265:SF1">
    <property type="entry name" value="TYPE III PANTOTHENATE KINASE"/>
    <property type="match status" value="1"/>
</dbReference>
<keyword evidence="8 16" id="KW-0808">Transferase</keyword>
<evidence type="ECO:0000256" key="8">
    <source>
        <dbReference type="ARBA" id="ARBA00022679"/>
    </source>
</evidence>
<evidence type="ECO:0000256" key="11">
    <source>
        <dbReference type="ARBA" id="ARBA00022840"/>
    </source>
</evidence>
<comment type="cofactor">
    <cofactor evidence="2">
        <name>K(+)</name>
        <dbReference type="ChEBI" id="CHEBI:29103"/>
    </cofactor>
</comment>
<feature type="binding site" evidence="16">
    <location>
        <position position="122"/>
    </location>
    <ligand>
        <name>ATP</name>
        <dbReference type="ChEBI" id="CHEBI:30616"/>
    </ligand>
</feature>
<evidence type="ECO:0000313" key="18">
    <source>
        <dbReference type="Proteomes" id="UP000679722"/>
    </source>
</evidence>
<feature type="binding site" evidence="16">
    <location>
        <position position="90"/>
    </location>
    <ligand>
        <name>substrate</name>
    </ligand>
</feature>
<proteinExistence type="inferred from homology"/>
<evidence type="ECO:0000256" key="9">
    <source>
        <dbReference type="ARBA" id="ARBA00022741"/>
    </source>
</evidence>
<dbReference type="GO" id="GO:0004594">
    <property type="term" value="F:pantothenate kinase activity"/>
    <property type="evidence" value="ECO:0007669"/>
    <property type="project" value="UniProtKB-EC"/>
</dbReference>
<dbReference type="EMBL" id="JAGSSV010000012">
    <property type="protein sequence ID" value="MBR7889378.1"/>
    <property type="molecule type" value="Genomic_DNA"/>
</dbReference>
<keyword evidence="10 16" id="KW-0418">Kinase</keyword>
<evidence type="ECO:0000256" key="10">
    <source>
        <dbReference type="ARBA" id="ARBA00022777"/>
    </source>
</evidence>
<protein>
    <recommendedName>
        <fullName evidence="15 16">Type III pantothenate kinase</fullName>
        <ecNumber evidence="6 16">2.7.1.33</ecNumber>
    </recommendedName>
    <alternativeName>
        <fullName evidence="16">PanK-III</fullName>
    </alternativeName>
    <alternativeName>
        <fullName evidence="16">Pantothenic acid kinase</fullName>
    </alternativeName>
</protein>
<evidence type="ECO:0000256" key="6">
    <source>
        <dbReference type="ARBA" id="ARBA00012102"/>
    </source>
</evidence>
<evidence type="ECO:0000256" key="7">
    <source>
        <dbReference type="ARBA" id="ARBA00022490"/>
    </source>
</evidence>
<feature type="active site" description="Proton acceptor" evidence="16">
    <location>
        <position position="99"/>
    </location>
</feature>
<dbReference type="Gene3D" id="3.30.420.40">
    <property type="match status" value="2"/>
</dbReference>
<comment type="subcellular location">
    <subcellularLocation>
        <location evidence="3 16">Cytoplasm</location>
    </subcellularLocation>
</comment>
<dbReference type="InterPro" id="IPR043129">
    <property type="entry name" value="ATPase_NBD"/>
</dbReference>